<gene>
    <name evidence="1" type="primary">prpB</name>
    <name evidence="1" type="ORF">RUM8411_01270</name>
</gene>
<dbReference type="InterPro" id="IPR039556">
    <property type="entry name" value="ICL/PEPM"/>
</dbReference>
<proteinExistence type="predicted"/>
<keyword evidence="2" id="KW-1185">Reference proteome</keyword>
<dbReference type="Pfam" id="PF13714">
    <property type="entry name" value="PEP_mutase"/>
    <property type="match status" value="1"/>
</dbReference>
<dbReference type="AlphaFoldDB" id="A0A1X6YTN7"/>
<dbReference type="Proteomes" id="UP000193778">
    <property type="component" value="Unassembled WGS sequence"/>
</dbReference>
<dbReference type="EC" id="4.1.3.30" evidence="1"/>
<sequence>MSNQITQAENFAALHKKGDPVILYNIWDAGSAGAVRDAGAKAIATGSAPVAMAQGFGDGQNLPLEAALDNVGRIVTAVDLPVSLDFEGAYSKDVLGIASNVQRALETGVVGFNFEDQIVGTNDLYDIETQAARVAAMREGSDAAGVPAFINARTDIFLKAKPETHNDVMLDDAIARAQAYTDAGASGFFAPGLKDEAMIARLCESTELPVNIIALPGTPDTATLASLGVARISYGPVPYRLMLGWLQEQAKQALQGADPSHHDSNFK</sequence>
<accession>A0A1X6YTN7</accession>
<protein>
    <submittedName>
        <fullName evidence="1">Methylisocitrate lyase</fullName>
        <ecNumber evidence="1">4.1.3.30</ecNumber>
    </submittedName>
</protein>
<dbReference type="CDD" id="cd00377">
    <property type="entry name" value="ICL_PEPM"/>
    <property type="match status" value="1"/>
</dbReference>
<organism evidence="1 2">
    <name type="scientific">Ruegeria meonggei</name>
    <dbReference type="NCBI Taxonomy" id="1446476"/>
    <lineage>
        <taxon>Bacteria</taxon>
        <taxon>Pseudomonadati</taxon>
        <taxon>Pseudomonadota</taxon>
        <taxon>Alphaproteobacteria</taxon>
        <taxon>Rhodobacterales</taxon>
        <taxon>Roseobacteraceae</taxon>
        <taxon>Ruegeria</taxon>
    </lineage>
</organism>
<dbReference type="PANTHER" id="PTHR42905">
    <property type="entry name" value="PHOSPHOENOLPYRUVATE CARBOXYLASE"/>
    <property type="match status" value="1"/>
</dbReference>
<name>A0A1X6YTN7_9RHOB</name>
<dbReference type="InterPro" id="IPR015813">
    <property type="entry name" value="Pyrv/PenolPyrv_kinase-like_dom"/>
</dbReference>
<dbReference type="OrthoDB" id="9785398at2"/>
<dbReference type="Gene3D" id="3.20.20.60">
    <property type="entry name" value="Phosphoenolpyruvate-binding domains"/>
    <property type="match status" value="1"/>
</dbReference>
<dbReference type="RefSeq" id="WP_085821819.1">
    <property type="nucleotide sequence ID" value="NZ_FWFP01000003.1"/>
</dbReference>
<evidence type="ECO:0000313" key="2">
    <source>
        <dbReference type="Proteomes" id="UP000193778"/>
    </source>
</evidence>
<keyword evidence="1" id="KW-0456">Lyase</keyword>
<dbReference type="GO" id="GO:0046421">
    <property type="term" value="F:methylisocitrate lyase activity"/>
    <property type="evidence" value="ECO:0007669"/>
    <property type="project" value="UniProtKB-EC"/>
</dbReference>
<dbReference type="PANTHER" id="PTHR42905:SF16">
    <property type="entry name" value="CARBOXYPHOSPHONOENOLPYRUVATE PHOSPHONOMUTASE-LIKE PROTEIN (AFU_ORTHOLOGUE AFUA_5G07230)"/>
    <property type="match status" value="1"/>
</dbReference>
<dbReference type="InterPro" id="IPR040442">
    <property type="entry name" value="Pyrv_kinase-like_dom_sf"/>
</dbReference>
<evidence type="ECO:0000313" key="1">
    <source>
        <dbReference type="EMBL" id="SLN30956.1"/>
    </source>
</evidence>
<dbReference type="SUPFAM" id="SSF51621">
    <property type="entry name" value="Phosphoenolpyruvate/pyruvate domain"/>
    <property type="match status" value="1"/>
</dbReference>
<dbReference type="EMBL" id="FWFP01000003">
    <property type="protein sequence ID" value="SLN30956.1"/>
    <property type="molecule type" value="Genomic_DNA"/>
</dbReference>
<reference evidence="2" key="1">
    <citation type="submission" date="2017-03" db="EMBL/GenBank/DDBJ databases">
        <authorList>
            <person name="Rodrigo-Torres L."/>
            <person name="Arahal R.D."/>
            <person name="Lucena T."/>
        </authorList>
    </citation>
    <scope>NUCLEOTIDE SEQUENCE [LARGE SCALE GENOMIC DNA]</scope>
    <source>
        <strain evidence="2">CECT 8411</strain>
    </source>
</reference>